<reference evidence="7" key="1">
    <citation type="submission" date="2018-08" db="EMBL/GenBank/DDBJ databases">
        <authorList>
            <person name="Hornung B."/>
        </authorList>
    </citation>
    <scope>NUCLEOTIDE SEQUENCE [LARGE SCALE GENOMIC DNA]</scope>
</reference>
<dbReference type="SMART" id="SM00354">
    <property type="entry name" value="HTH_LACI"/>
    <property type="match status" value="1"/>
</dbReference>
<dbReference type="RefSeq" id="WP_119161776.1">
    <property type="nucleotide sequence ID" value="NZ_LR134442.1"/>
</dbReference>
<keyword evidence="7" id="KW-1185">Reference proteome</keyword>
<evidence type="ECO:0000313" key="6">
    <source>
        <dbReference type="EMBL" id="SYZ33423.1"/>
    </source>
</evidence>
<evidence type="ECO:0000313" key="7">
    <source>
        <dbReference type="Proteomes" id="UP000263928"/>
    </source>
</evidence>
<proteinExistence type="predicted"/>
<dbReference type="SUPFAM" id="SSF47413">
    <property type="entry name" value="lambda repressor-like DNA-binding domains"/>
    <property type="match status" value="1"/>
</dbReference>
<dbReference type="Proteomes" id="UP000263928">
    <property type="component" value="Unassembled WGS sequence"/>
</dbReference>
<reference evidence="6" key="2">
    <citation type="submission" date="2018-08" db="EMBL/GenBank/DDBJ databases">
        <authorList>
            <person name="Ferrada E.E."/>
            <person name="Latorre B.A."/>
        </authorList>
    </citation>
    <scope>NUCLEOTIDE SEQUENCE [LARGE SCALE GENOMIC DNA]</scope>
    <source>
        <strain evidence="6">Propionibacterium_australiense1</strain>
    </source>
</reference>
<keyword evidence="2 5" id="KW-0238">DNA-binding</keyword>
<dbReference type="AlphaFoldDB" id="A0A383S6G0"/>
<gene>
    <name evidence="5" type="ORF">D7U36_07930</name>
    <name evidence="6" type="ORF">PROPAUS_1342</name>
</gene>
<dbReference type="SUPFAM" id="SSF53822">
    <property type="entry name" value="Periplasmic binding protein-like I"/>
    <property type="match status" value="1"/>
</dbReference>
<evidence type="ECO:0000259" key="4">
    <source>
        <dbReference type="PROSITE" id="PS50932"/>
    </source>
</evidence>
<name>A0A383S6G0_9ACTN</name>
<dbReference type="PROSITE" id="PS50932">
    <property type="entry name" value="HTH_LACI_2"/>
    <property type="match status" value="1"/>
</dbReference>
<dbReference type="GO" id="GO:0003700">
    <property type="term" value="F:DNA-binding transcription factor activity"/>
    <property type="evidence" value="ECO:0007669"/>
    <property type="project" value="TreeGrafter"/>
</dbReference>
<dbReference type="InterPro" id="IPR046335">
    <property type="entry name" value="LacI/GalR-like_sensor"/>
</dbReference>
<dbReference type="PANTHER" id="PTHR30146">
    <property type="entry name" value="LACI-RELATED TRANSCRIPTIONAL REPRESSOR"/>
    <property type="match status" value="1"/>
</dbReference>
<dbReference type="CDD" id="cd06267">
    <property type="entry name" value="PBP1_LacI_sugar_binding-like"/>
    <property type="match status" value="1"/>
</dbReference>
<dbReference type="EMBL" id="UNQJ01000008">
    <property type="protein sequence ID" value="SYZ33423.1"/>
    <property type="molecule type" value="Genomic_DNA"/>
</dbReference>
<evidence type="ECO:0000256" key="3">
    <source>
        <dbReference type="ARBA" id="ARBA00023163"/>
    </source>
</evidence>
<dbReference type="Pfam" id="PF00356">
    <property type="entry name" value="LacI"/>
    <property type="match status" value="1"/>
</dbReference>
<dbReference type="OrthoDB" id="3595338at2"/>
<sequence>MAERKERRAPTRADVARLAGTSLATVSYVINGGPKKVSAETGDKVRRAISELGYRPDPIARQLRGSESSVLGLLVPNLRGPFFVDLAEEIERQVRSRGKLLLIASTNFDPETEEELVADFLSRRTAAILSIGPTPRLLPESAEHGTFHGALTVMPGGRMEQAVSIGIDQREAARLAVQHLVDHGCRSVAAIFGPEGHTVFRPRMRGWRDVTGLDDTQSQQLSRWADYSFGGGYRAAVELVRDGAVKPDGLFVSNDTQAVGALAALSDLRVQVPEDIAVVSIDAARISGFTTPALTTVEQPTGLLAYAALDVVEGLTPAGPRTVTVPHRLVIRDSCGGDGGIEPSRLAKYHKS</sequence>
<dbReference type="PANTHER" id="PTHR30146:SF109">
    <property type="entry name" value="HTH-TYPE TRANSCRIPTIONAL REGULATOR GALS"/>
    <property type="match status" value="1"/>
</dbReference>
<keyword evidence="1" id="KW-0805">Transcription regulation</keyword>
<dbReference type="Proteomes" id="UP000279336">
    <property type="component" value="Unassembled WGS sequence"/>
</dbReference>
<keyword evidence="3" id="KW-0804">Transcription</keyword>
<dbReference type="GO" id="GO:0000976">
    <property type="term" value="F:transcription cis-regulatory region binding"/>
    <property type="evidence" value="ECO:0007669"/>
    <property type="project" value="TreeGrafter"/>
</dbReference>
<evidence type="ECO:0000313" key="8">
    <source>
        <dbReference type="Proteomes" id="UP000279336"/>
    </source>
</evidence>
<evidence type="ECO:0000256" key="2">
    <source>
        <dbReference type="ARBA" id="ARBA00023125"/>
    </source>
</evidence>
<feature type="domain" description="HTH lacI-type" evidence="4">
    <location>
        <begin position="10"/>
        <end position="65"/>
    </location>
</feature>
<dbReference type="EMBL" id="RCIW01000011">
    <property type="protein sequence ID" value="RLP09058.1"/>
    <property type="molecule type" value="Genomic_DNA"/>
</dbReference>
<organism evidence="6 7">
    <name type="scientific">Propionibacterium australiense</name>
    <dbReference type="NCBI Taxonomy" id="119981"/>
    <lineage>
        <taxon>Bacteria</taxon>
        <taxon>Bacillati</taxon>
        <taxon>Actinomycetota</taxon>
        <taxon>Actinomycetes</taxon>
        <taxon>Propionibacteriales</taxon>
        <taxon>Propionibacteriaceae</taxon>
        <taxon>Propionibacterium</taxon>
    </lineage>
</organism>
<dbReference type="InterPro" id="IPR000843">
    <property type="entry name" value="HTH_LacI"/>
</dbReference>
<dbReference type="Gene3D" id="3.40.50.2300">
    <property type="match status" value="2"/>
</dbReference>
<dbReference type="InterPro" id="IPR010982">
    <property type="entry name" value="Lambda_DNA-bd_dom_sf"/>
</dbReference>
<evidence type="ECO:0000313" key="5">
    <source>
        <dbReference type="EMBL" id="RLP09058.1"/>
    </source>
</evidence>
<protein>
    <submittedName>
        <fullName evidence="5">LacI family DNA-binding transcriptional regulator</fullName>
    </submittedName>
    <submittedName>
        <fullName evidence="6">LacI-type HTH domain</fullName>
    </submittedName>
</protein>
<dbReference type="CDD" id="cd01392">
    <property type="entry name" value="HTH_LacI"/>
    <property type="match status" value="1"/>
</dbReference>
<dbReference type="Pfam" id="PF13377">
    <property type="entry name" value="Peripla_BP_3"/>
    <property type="match status" value="1"/>
</dbReference>
<dbReference type="InterPro" id="IPR028082">
    <property type="entry name" value="Peripla_BP_I"/>
</dbReference>
<accession>A0A383S6G0</accession>
<dbReference type="Gene3D" id="1.10.260.40">
    <property type="entry name" value="lambda repressor-like DNA-binding domains"/>
    <property type="match status" value="1"/>
</dbReference>
<reference evidence="5 8" key="3">
    <citation type="submission" date="2018-10" db="EMBL/GenBank/DDBJ databases">
        <title>Propionibacterium australiense Genome Sequencing and Assembly.</title>
        <authorList>
            <person name="Bernier A.-M."/>
            <person name="Bernard K."/>
        </authorList>
    </citation>
    <scope>NUCLEOTIDE SEQUENCE [LARGE SCALE GENOMIC DNA]</scope>
    <source>
        <strain evidence="5 8">NML98A078</strain>
    </source>
</reference>
<evidence type="ECO:0000256" key="1">
    <source>
        <dbReference type="ARBA" id="ARBA00023015"/>
    </source>
</evidence>